<protein>
    <submittedName>
        <fullName evidence="1">Uncharacterized protein</fullName>
    </submittedName>
</protein>
<proteinExistence type="predicted"/>
<comment type="caution">
    <text evidence="1">The sequence shown here is derived from an EMBL/GenBank/DDBJ whole genome shotgun (WGS) entry which is preliminary data.</text>
</comment>
<gene>
    <name evidence="1" type="ORF">ACD_3C00071G0007</name>
</gene>
<sequence>MNITKLLELKKTVFTVEDLQKILDTNNKATIRNYMSRAKEKWLVESIYYWIWKVIWRDVEIFELACKINKNSYISFETVLKKEWVIFQYYDSIFLASDKSVERIALGKIFKTFKMKKSILLNPIWIIQAWNYSIASKERAICDKIYLSKNYYFDDLSSIDFKNLEDISKIYNKRVEKEINSLIEKHAK</sequence>
<organism evidence="1">
    <name type="scientific">uncultured bacterium</name>
    <name type="common">gcode 4</name>
    <dbReference type="NCBI Taxonomy" id="1234023"/>
    <lineage>
        <taxon>Bacteria</taxon>
        <taxon>environmental samples</taxon>
    </lineage>
</organism>
<accession>K2G275</accession>
<evidence type="ECO:0000313" key="1">
    <source>
        <dbReference type="EMBL" id="EKE28357.1"/>
    </source>
</evidence>
<reference evidence="1" key="1">
    <citation type="journal article" date="2012" name="Science">
        <title>Fermentation, hydrogen, and sulfur metabolism in multiple uncultivated bacterial phyla.</title>
        <authorList>
            <person name="Wrighton K.C."/>
            <person name="Thomas B.C."/>
            <person name="Sharon I."/>
            <person name="Miller C.S."/>
            <person name="Castelle C.J."/>
            <person name="VerBerkmoes N.C."/>
            <person name="Wilkins M.J."/>
            <person name="Hettich R.L."/>
            <person name="Lipton M.S."/>
            <person name="Williams K.H."/>
            <person name="Long P.E."/>
            <person name="Banfield J.F."/>
        </authorList>
    </citation>
    <scope>NUCLEOTIDE SEQUENCE [LARGE SCALE GENOMIC DNA]</scope>
</reference>
<dbReference type="EMBL" id="AMFJ01000345">
    <property type="protein sequence ID" value="EKE28357.1"/>
    <property type="molecule type" value="Genomic_DNA"/>
</dbReference>
<name>K2G275_9BACT</name>
<dbReference type="AlphaFoldDB" id="K2G275"/>